<dbReference type="PANTHER" id="PTHR21349:SF0">
    <property type="entry name" value="LARGE RIBOSOMAL SUBUNIT PROTEIN BL21M"/>
    <property type="match status" value="1"/>
</dbReference>
<dbReference type="GO" id="GO:0003735">
    <property type="term" value="F:structural constituent of ribosome"/>
    <property type="evidence" value="ECO:0007669"/>
    <property type="project" value="InterPro"/>
</dbReference>
<dbReference type="GO" id="GO:0005840">
    <property type="term" value="C:ribosome"/>
    <property type="evidence" value="ECO:0007669"/>
    <property type="project" value="UniProtKB-KW"/>
</dbReference>
<dbReference type="InterPro" id="IPR036164">
    <property type="entry name" value="bL21-like_sf"/>
</dbReference>
<dbReference type="EMBL" id="BOPV01000001">
    <property type="protein sequence ID" value="GIL39636.1"/>
    <property type="molecule type" value="Genomic_DNA"/>
</dbReference>
<keyword evidence="4 5" id="KW-0699">rRNA-binding</keyword>
<evidence type="ECO:0000256" key="4">
    <source>
        <dbReference type="HAMAP-Rule" id="MF_01363"/>
    </source>
</evidence>
<comment type="function">
    <text evidence="4 5">This protein binds to 23S rRNA in the presence of protein L20.</text>
</comment>
<evidence type="ECO:0000313" key="6">
    <source>
        <dbReference type="EMBL" id="GIL39636.1"/>
    </source>
</evidence>
<dbReference type="HAMAP" id="MF_01363">
    <property type="entry name" value="Ribosomal_bL21"/>
    <property type="match status" value="1"/>
</dbReference>
<dbReference type="GO" id="GO:0005737">
    <property type="term" value="C:cytoplasm"/>
    <property type="evidence" value="ECO:0007669"/>
    <property type="project" value="UniProtKB-ARBA"/>
</dbReference>
<dbReference type="Pfam" id="PF00829">
    <property type="entry name" value="Ribosomal_L21p"/>
    <property type="match status" value="1"/>
</dbReference>
<evidence type="ECO:0000256" key="2">
    <source>
        <dbReference type="ARBA" id="ARBA00022980"/>
    </source>
</evidence>
<reference evidence="6" key="1">
    <citation type="submission" date="2021-02" db="EMBL/GenBank/DDBJ databases">
        <title>Genome sequence of Rhodospirillales sp. strain TMPK1 isolated from soil.</title>
        <authorList>
            <person name="Nakai R."/>
            <person name="Kusada H."/>
            <person name="Tamaki H."/>
        </authorList>
    </citation>
    <scope>NUCLEOTIDE SEQUENCE</scope>
    <source>
        <strain evidence="6">TMPK1</strain>
    </source>
</reference>
<dbReference type="NCBIfam" id="TIGR00061">
    <property type="entry name" value="L21"/>
    <property type="match status" value="1"/>
</dbReference>
<organism evidence="6 7">
    <name type="scientific">Roseiterribacter gracilis</name>
    <dbReference type="NCBI Taxonomy" id="2812848"/>
    <lineage>
        <taxon>Bacteria</taxon>
        <taxon>Pseudomonadati</taxon>
        <taxon>Pseudomonadota</taxon>
        <taxon>Alphaproteobacteria</taxon>
        <taxon>Rhodospirillales</taxon>
        <taxon>Roseiterribacteraceae</taxon>
        <taxon>Roseiterribacter</taxon>
    </lineage>
</organism>
<gene>
    <name evidence="4 6" type="primary">rplU</name>
    <name evidence="6" type="ORF">TMPK1_18730</name>
</gene>
<keyword evidence="4 5" id="KW-0694">RNA-binding</keyword>
<keyword evidence="7" id="KW-1185">Reference proteome</keyword>
<evidence type="ECO:0000313" key="7">
    <source>
        <dbReference type="Proteomes" id="UP000681075"/>
    </source>
</evidence>
<proteinExistence type="inferred from homology"/>
<evidence type="ECO:0000256" key="5">
    <source>
        <dbReference type="RuleBase" id="RU000562"/>
    </source>
</evidence>
<comment type="caution">
    <text evidence="6">The sequence shown here is derived from an EMBL/GenBank/DDBJ whole genome shotgun (WGS) entry which is preliminary data.</text>
</comment>
<protein>
    <recommendedName>
        <fullName evidence="4">Large ribosomal subunit protein bL21</fullName>
    </recommendedName>
</protein>
<keyword evidence="3 4" id="KW-0687">Ribonucleoprotein</keyword>
<dbReference type="PANTHER" id="PTHR21349">
    <property type="entry name" value="50S RIBOSOMAL PROTEIN L21"/>
    <property type="match status" value="1"/>
</dbReference>
<comment type="similarity">
    <text evidence="1 4 5">Belongs to the bacterial ribosomal protein bL21 family.</text>
</comment>
<evidence type="ECO:0000256" key="1">
    <source>
        <dbReference type="ARBA" id="ARBA00008563"/>
    </source>
</evidence>
<comment type="subunit">
    <text evidence="4">Part of the 50S ribosomal subunit. Contacts protein L20.</text>
</comment>
<dbReference type="SUPFAM" id="SSF141091">
    <property type="entry name" value="L21p-like"/>
    <property type="match status" value="1"/>
</dbReference>
<dbReference type="GO" id="GO:1990904">
    <property type="term" value="C:ribonucleoprotein complex"/>
    <property type="evidence" value="ECO:0007669"/>
    <property type="project" value="UniProtKB-KW"/>
</dbReference>
<sequence>MRRIARFADPPLRVRSVFYGFVRPEAMFAVVKTGGKQYRVAAGDVIKVEKLAGDAGATVTLDQVLMVGEGEGAKVGTPLIAGAKVTAQVVAQARGPKIIIFKKKRRQNYRRKNGHRQDLTILRVTDIVAA</sequence>
<name>A0A8S8XED8_9PROT</name>
<dbReference type="InterPro" id="IPR001787">
    <property type="entry name" value="Ribosomal_bL21"/>
</dbReference>
<keyword evidence="2 4" id="KW-0689">Ribosomal protein</keyword>
<dbReference type="InterPro" id="IPR028909">
    <property type="entry name" value="bL21-like"/>
</dbReference>
<accession>A0A8S8XED8</accession>
<dbReference type="GO" id="GO:0006412">
    <property type="term" value="P:translation"/>
    <property type="evidence" value="ECO:0007669"/>
    <property type="project" value="UniProtKB-UniRule"/>
</dbReference>
<dbReference type="Proteomes" id="UP000681075">
    <property type="component" value="Unassembled WGS sequence"/>
</dbReference>
<evidence type="ECO:0000256" key="3">
    <source>
        <dbReference type="ARBA" id="ARBA00023274"/>
    </source>
</evidence>
<dbReference type="GO" id="GO:0019843">
    <property type="term" value="F:rRNA binding"/>
    <property type="evidence" value="ECO:0007669"/>
    <property type="project" value="UniProtKB-UniRule"/>
</dbReference>
<dbReference type="AlphaFoldDB" id="A0A8S8XED8"/>